<organism evidence="2 3">
    <name type="scientific">Anaerocolumna jejuensis DSM 15929</name>
    <dbReference type="NCBI Taxonomy" id="1121322"/>
    <lineage>
        <taxon>Bacteria</taxon>
        <taxon>Bacillati</taxon>
        <taxon>Bacillota</taxon>
        <taxon>Clostridia</taxon>
        <taxon>Lachnospirales</taxon>
        <taxon>Lachnospiraceae</taxon>
        <taxon>Anaerocolumna</taxon>
    </lineage>
</organism>
<dbReference type="OrthoDB" id="2080598at2"/>
<keyword evidence="1" id="KW-1133">Transmembrane helix</keyword>
<evidence type="ECO:0000256" key="1">
    <source>
        <dbReference type="SAM" id="Phobius"/>
    </source>
</evidence>
<dbReference type="Proteomes" id="UP000184386">
    <property type="component" value="Unassembled WGS sequence"/>
</dbReference>
<keyword evidence="1" id="KW-0812">Transmembrane</keyword>
<dbReference type="AlphaFoldDB" id="A0A1M6UKF5"/>
<accession>A0A1M6UKF5</accession>
<dbReference type="STRING" id="1121322.SAMN02745136_03130"/>
<proteinExistence type="predicted"/>
<name>A0A1M6UKF5_9FIRM</name>
<keyword evidence="1" id="KW-0472">Membrane</keyword>
<reference evidence="2 3" key="1">
    <citation type="submission" date="2016-11" db="EMBL/GenBank/DDBJ databases">
        <authorList>
            <person name="Jaros S."/>
            <person name="Januszkiewicz K."/>
            <person name="Wedrychowicz H."/>
        </authorList>
    </citation>
    <scope>NUCLEOTIDE SEQUENCE [LARGE SCALE GENOMIC DNA]</scope>
    <source>
        <strain evidence="2 3">DSM 15929</strain>
    </source>
</reference>
<dbReference type="EMBL" id="FRAC01000015">
    <property type="protein sequence ID" value="SHK69671.1"/>
    <property type="molecule type" value="Genomic_DNA"/>
</dbReference>
<dbReference type="RefSeq" id="WP_073277561.1">
    <property type="nucleotide sequence ID" value="NZ_FRAC01000015.1"/>
</dbReference>
<protein>
    <submittedName>
        <fullName evidence="2">Uncharacterized protein</fullName>
    </submittedName>
</protein>
<evidence type="ECO:0000313" key="3">
    <source>
        <dbReference type="Proteomes" id="UP000184386"/>
    </source>
</evidence>
<sequence>MAGMGDESIDLSKLGTALFAFGFVLVIGLTIFTVGKSITNSGADKVTTQLNTVEQSEFEDYDQQTVLGTKVKAAYSNFEGKPFAIVVTTRSMIDNEGTIGQCPELDTTGTPGKDAIRQIYLEGLTAVNSKGNPFVKYWGVNYNAVLKDPNSLKMDNGAFVTQDTFVMDNGSIQYYNQVSNMRKQGTAEFIPTGAKYMSTLIKDSTGSTCGVVFVQTSSN</sequence>
<gene>
    <name evidence="2" type="ORF">SAMN02745136_03130</name>
</gene>
<keyword evidence="3" id="KW-1185">Reference proteome</keyword>
<evidence type="ECO:0000313" key="2">
    <source>
        <dbReference type="EMBL" id="SHK69671.1"/>
    </source>
</evidence>
<feature type="transmembrane region" description="Helical" evidence="1">
    <location>
        <begin position="14"/>
        <end position="35"/>
    </location>
</feature>